<comment type="caution">
    <text evidence="2">The sequence shown here is derived from an EMBL/GenBank/DDBJ whole genome shotgun (WGS) entry which is preliminary data.</text>
</comment>
<feature type="region of interest" description="Disordered" evidence="1">
    <location>
        <begin position="21"/>
        <end position="53"/>
    </location>
</feature>
<protein>
    <submittedName>
        <fullName evidence="2">Uncharacterized protein</fullName>
    </submittedName>
</protein>
<keyword evidence="3" id="KW-1185">Reference proteome</keyword>
<evidence type="ECO:0000313" key="2">
    <source>
        <dbReference type="EMBL" id="RMX37032.1"/>
    </source>
</evidence>
<reference evidence="2 3" key="1">
    <citation type="journal article" date="2018" name="Sci. Rep.">
        <title>Comparative analysis of the Pocillopora damicornis genome highlights role of immune system in coral evolution.</title>
        <authorList>
            <person name="Cunning R."/>
            <person name="Bay R.A."/>
            <person name="Gillette P."/>
            <person name="Baker A.C."/>
            <person name="Traylor-Knowles N."/>
        </authorList>
    </citation>
    <scope>NUCLEOTIDE SEQUENCE [LARGE SCALE GENOMIC DNA]</scope>
    <source>
        <strain evidence="2">RSMAS</strain>
        <tissue evidence="2">Whole animal</tissue>
    </source>
</reference>
<feature type="compositionally biased region" description="Basic and acidic residues" evidence="1">
    <location>
        <begin position="44"/>
        <end position="53"/>
    </location>
</feature>
<sequence>MAKLNKYNVLFEDIQIQLRRPTVPSVTEEKTSLKKPPLLLPKSKAKETLSRTEKGLQVDLELNVRGFSRKDNKSFGKRTKRKGEKKKRKSKDNIKGLSSPSNKITHQNNPQVSLPPIDSKSLTQQRLGNVLSFSNTATFKPYREFEIAFNTLVKVIERSKEEQKRTTKRFQMNIVQGEQKPINEKLQSQEEAKDNCLRESQNCSVISV</sequence>
<evidence type="ECO:0000256" key="1">
    <source>
        <dbReference type="SAM" id="MobiDB-lite"/>
    </source>
</evidence>
<feature type="region of interest" description="Disordered" evidence="1">
    <location>
        <begin position="70"/>
        <end position="118"/>
    </location>
</feature>
<accession>A0A3M6T6R2</accession>
<evidence type="ECO:0000313" key="3">
    <source>
        <dbReference type="Proteomes" id="UP000275408"/>
    </source>
</evidence>
<dbReference type="Proteomes" id="UP000275408">
    <property type="component" value="Unassembled WGS sequence"/>
</dbReference>
<feature type="compositionally biased region" description="Polar residues" evidence="1">
    <location>
        <begin position="96"/>
        <end position="112"/>
    </location>
</feature>
<dbReference type="EMBL" id="RCHS01004212">
    <property type="protein sequence ID" value="RMX37032.1"/>
    <property type="molecule type" value="Genomic_DNA"/>
</dbReference>
<organism evidence="2 3">
    <name type="scientific">Pocillopora damicornis</name>
    <name type="common">Cauliflower coral</name>
    <name type="synonym">Millepora damicornis</name>
    <dbReference type="NCBI Taxonomy" id="46731"/>
    <lineage>
        <taxon>Eukaryota</taxon>
        <taxon>Metazoa</taxon>
        <taxon>Cnidaria</taxon>
        <taxon>Anthozoa</taxon>
        <taxon>Hexacorallia</taxon>
        <taxon>Scleractinia</taxon>
        <taxon>Astrocoeniina</taxon>
        <taxon>Pocilloporidae</taxon>
        <taxon>Pocillopora</taxon>
    </lineage>
</organism>
<name>A0A3M6T6R2_POCDA</name>
<feature type="compositionally biased region" description="Basic residues" evidence="1">
    <location>
        <begin position="75"/>
        <end position="90"/>
    </location>
</feature>
<dbReference type="AlphaFoldDB" id="A0A3M6T6R2"/>
<gene>
    <name evidence="2" type="ORF">pdam_00005063</name>
</gene>
<proteinExistence type="predicted"/>